<dbReference type="PANTHER" id="PTHR30086">
    <property type="entry name" value="ARGININE EXPORTER PROTEIN ARGO"/>
    <property type="match status" value="1"/>
</dbReference>
<name>A0A366CYN6_9GAMM</name>
<evidence type="ECO:0000256" key="1">
    <source>
        <dbReference type="ARBA" id="ARBA00004651"/>
    </source>
</evidence>
<dbReference type="Proteomes" id="UP000252086">
    <property type="component" value="Unassembled WGS sequence"/>
</dbReference>
<keyword evidence="8" id="KW-1185">Reference proteome</keyword>
<dbReference type="GO" id="GO:0005886">
    <property type="term" value="C:plasma membrane"/>
    <property type="evidence" value="ECO:0007669"/>
    <property type="project" value="UniProtKB-SubCell"/>
</dbReference>
<feature type="transmembrane region" description="Helical" evidence="6">
    <location>
        <begin position="21"/>
        <end position="46"/>
    </location>
</feature>
<dbReference type="PANTHER" id="PTHR30086:SF16">
    <property type="entry name" value="AMINO ACID EFFLUX PERMEASE RHTB FAMILY"/>
    <property type="match status" value="1"/>
</dbReference>
<accession>A0A366CYN6</accession>
<evidence type="ECO:0000256" key="6">
    <source>
        <dbReference type="SAM" id="Phobius"/>
    </source>
</evidence>
<feature type="transmembrane region" description="Helical" evidence="6">
    <location>
        <begin position="89"/>
        <end position="106"/>
    </location>
</feature>
<evidence type="ECO:0000313" key="7">
    <source>
        <dbReference type="EMBL" id="RBO82329.1"/>
    </source>
</evidence>
<gene>
    <name evidence="7" type="ORF">DFP76_106157</name>
</gene>
<evidence type="ECO:0000256" key="3">
    <source>
        <dbReference type="ARBA" id="ARBA00022692"/>
    </source>
</evidence>
<proteinExistence type="predicted"/>
<feature type="transmembrane region" description="Helical" evidence="6">
    <location>
        <begin position="58"/>
        <end position="82"/>
    </location>
</feature>
<evidence type="ECO:0000256" key="4">
    <source>
        <dbReference type="ARBA" id="ARBA00022989"/>
    </source>
</evidence>
<dbReference type="EMBL" id="QNRF01000006">
    <property type="protein sequence ID" value="RBO82329.1"/>
    <property type="molecule type" value="Genomic_DNA"/>
</dbReference>
<sequence>MAWLEYRFKITIDVKGEKMDLASWLSLVVICVMGALSPGPSLAVILRISVSQSAWHGALAAITHGLGIGFWAFLTLQGLAVLMQRYQEVFSVLTVLGGLYLAWLGIKAWRYAGMSNDDRIEAVSSSYFEAARDGLLIALMNPKAALFFLALFSQVIPHEMTGMIKFQLWSTVVFIDSVWYVIVALLLAGGPVLAWLKRHIVWVDRGMGSLLILLGAKVVSGIF</sequence>
<keyword evidence="2" id="KW-1003">Cell membrane</keyword>
<keyword evidence="5 6" id="KW-0472">Membrane</keyword>
<feature type="transmembrane region" description="Helical" evidence="6">
    <location>
        <begin position="135"/>
        <end position="156"/>
    </location>
</feature>
<evidence type="ECO:0000256" key="2">
    <source>
        <dbReference type="ARBA" id="ARBA00022475"/>
    </source>
</evidence>
<organism evidence="7 8">
    <name type="scientific">Marinomonas aquiplantarum</name>
    <dbReference type="NCBI Taxonomy" id="491951"/>
    <lineage>
        <taxon>Bacteria</taxon>
        <taxon>Pseudomonadati</taxon>
        <taxon>Pseudomonadota</taxon>
        <taxon>Gammaproteobacteria</taxon>
        <taxon>Oceanospirillales</taxon>
        <taxon>Oceanospirillaceae</taxon>
        <taxon>Marinomonas</taxon>
    </lineage>
</organism>
<comment type="caution">
    <text evidence="7">The sequence shown here is derived from an EMBL/GenBank/DDBJ whole genome shotgun (WGS) entry which is preliminary data.</text>
</comment>
<reference evidence="7 8" key="1">
    <citation type="submission" date="2018-06" db="EMBL/GenBank/DDBJ databases">
        <title>Genomic Encyclopedia of Type Strains, Phase III (KMG-III): the genomes of soil and plant-associated and newly described type strains.</title>
        <authorList>
            <person name="Whitman W."/>
        </authorList>
    </citation>
    <scope>NUCLEOTIDE SEQUENCE [LARGE SCALE GENOMIC DNA]</scope>
    <source>
        <strain evidence="7 8">CECT 7732</strain>
    </source>
</reference>
<comment type="subcellular location">
    <subcellularLocation>
        <location evidence="1">Cell membrane</location>
        <topology evidence="1">Multi-pass membrane protein</topology>
    </subcellularLocation>
</comment>
<feature type="transmembrane region" description="Helical" evidence="6">
    <location>
        <begin position="168"/>
        <end position="188"/>
    </location>
</feature>
<dbReference type="GO" id="GO:0015171">
    <property type="term" value="F:amino acid transmembrane transporter activity"/>
    <property type="evidence" value="ECO:0007669"/>
    <property type="project" value="TreeGrafter"/>
</dbReference>
<dbReference type="InterPro" id="IPR001123">
    <property type="entry name" value="LeuE-type"/>
</dbReference>
<protein>
    <submittedName>
        <fullName evidence="7">Threonine/homoserine/homoserine lactone efflux protein</fullName>
    </submittedName>
</protein>
<evidence type="ECO:0000313" key="8">
    <source>
        <dbReference type="Proteomes" id="UP000252086"/>
    </source>
</evidence>
<dbReference type="Pfam" id="PF01810">
    <property type="entry name" value="LysE"/>
    <property type="match status" value="1"/>
</dbReference>
<keyword evidence="4 6" id="KW-1133">Transmembrane helix</keyword>
<dbReference type="AlphaFoldDB" id="A0A366CYN6"/>
<feature type="transmembrane region" description="Helical" evidence="6">
    <location>
        <begin position="200"/>
        <end position="219"/>
    </location>
</feature>
<keyword evidence="3 6" id="KW-0812">Transmembrane</keyword>
<evidence type="ECO:0000256" key="5">
    <source>
        <dbReference type="ARBA" id="ARBA00023136"/>
    </source>
</evidence>